<keyword evidence="2 7" id="KW-0349">Heme</keyword>
<dbReference type="Proteomes" id="UP000215914">
    <property type="component" value="Chromosome 4"/>
</dbReference>
<evidence type="ECO:0000256" key="6">
    <source>
        <dbReference type="ARBA" id="ARBA00023033"/>
    </source>
</evidence>
<dbReference type="EC" id="1.14.14.141" evidence="9"/>
<dbReference type="Gene3D" id="1.10.630.10">
    <property type="entry name" value="Cytochrome P450"/>
    <property type="match status" value="1"/>
</dbReference>
<dbReference type="InParanoid" id="A0A251UVN1"/>
<comment type="similarity">
    <text evidence="1 8">Belongs to the cytochrome P450 family.</text>
</comment>
<reference evidence="9" key="3">
    <citation type="submission" date="2020-06" db="EMBL/GenBank/DDBJ databases">
        <title>Helianthus annuus Genome sequencing and assembly Release 2.</title>
        <authorList>
            <person name="Gouzy J."/>
            <person name="Langlade N."/>
            <person name="Munos S."/>
        </authorList>
    </citation>
    <scope>NUCLEOTIDE SEQUENCE</scope>
    <source>
        <tissue evidence="9">Leaves</tissue>
    </source>
</reference>
<dbReference type="STRING" id="4232.A0A251UVN1"/>
<dbReference type="EMBL" id="MNCJ02000319">
    <property type="protein sequence ID" value="KAF5808774.1"/>
    <property type="molecule type" value="Genomic_DNA"/>
</dbReference>
<evidence type="ECO:0000313" key="9">
    <source>
        <dbReference type="EMBL" id="KAF5808774.1"/>
    </source>
</evidence>
<evidence type="ECO:0000256" key="4">
    <source>
        <dbReference type="ARBA" id="ARBA00023002"/>
    </source>
</evidence>
<dbReference type="Pfam" id="PF00067">
    <property type="entry name" value="p450"/>
    <property type="match status" value="1"/>
</dbReference>
<dbReference type="SUPFAM" id="SSF48264">
    <property type="entry name" value="Cytochrome P450"/>
    <property type="match status" value="1"/>
</dbReference>
<dbReference type="GO" id="GO:0005506">
    <property type="term" value="F:iron ion binding"/>
    <property type="evidence" value="ECO:0007669"/>
    <property type="project" value="InterPro"/>
</dbReference>
<dbReference type="PANTHER" id="PTHR47955">
    <property type="entry name" value="CYTOCHROME P450 FAMILY 71 PROTEIN"/>
    <property type="match status" value="1"/>
</dbReference>
<reference evidence="10" key="2">
    <citation type="submission" date="2017-02" db="EMBL/GenBank/DDBJ databases">
        <title>Sunflower complete genome.</title>
        <authorList>
            <person name="Langlade N."/>
            <person name="Munos S."/>
        </authorList>
    </citation>
    <scope>NUCLEOTIDE SEQUENCE [LARGE SCALE GENOMIC DNA]</scope>
    <source>
        <tissue evidence="10">Leaves</tissue>
    </source>
</reference>
<dbReference type="EMBL" id="CM007893">
    <property type="protein sequence ID" value="OTG27440.1"/>
    <property type="molecule type" value="Genomic_DNA"/>
</dbReference>
<proteinExistence type="inferred from homology"/>
<dbReference type="InterPro" id="IPR001128">
    <property type="entry name" value="Cyt_P450"/>
</dbReference>
<feature type="binding site" description="axial binding residue" evidence="7">
    <location>
        <position position="117"/>
    </location>
    <ligand>
        <name>heme</name>
        <dbReference type="ChEBI" id="CHEBI:30413"/>
    </ligand>
    <ligandPart>
        <name>Fe</name>
        <dbReference type="ChEBI" id="CHEBI:18248"/>
    </ligandPart>
</feature>
<dbReference type="InterPro" id="IPR017972">
    <property type="entry name" value="Cyt_P450_CS"/>
</dbReference>
<gene>
    <name evidence="10" type="ORF">HannXRQ_Chr04g0100081</name>
    <name evidence="9" type="ORF">HanXRQr2_Chr04g0149391</name>
</gene>
<sequence length="176" mass="20264">MKKLQKEVKEVAHGKPIITEDDLSKMMYLQAVLKEALRLHTPLPLVTSRESTQDVKLMRYDILAGTQVIVNAWAIGRDPTRWVEPDRFHPERFLNNPIDYKGLNFEFIPFGAGRRRCPAIQFVIVVNEFVLANLVYKYDFAMPEEVNGEELDMTEITGFTLHRKSPLLVVATPHLD</sequence>
<comment type="cofactor">
    <cofactor evidence="7">
        <name>heme</name>
        <dbReference type="ChEBI" id="CHEBI:30413"/>
    </cofactor>
</comment>
<keyword evidence="6 8" id="KW-0503">Monooxygenase</keyword>
<dbReference type="AlphaFoldDB" id="A0A251UVN1"/>
<evidence type="ECO:0000256" key="5">
    <source>
        <dbReference type="ARBA" id="ARBA00023004"/>
    </source>
</evidence>
<dbReference type="PRINTS" id="PR00463">
    <property type="entry name" value="EP450I"/>
</dbReference>
<keyword evidence="11" id="KW-1185">Reference proteome</keyword>
<dbReference type="InterPro" id="IPR002401">
    <property type="entry name" value="Cyt_P450_E_grp-I"/>
</dbReference>
<evidence type="ECO:0000256" key="8">
    <source>
        <dbReference type="RuleBase" id="RU000461"/>
    </source>
</evidence>
<dbReference type="GO" id="GO:0102876">
    <property type="term" value="F:psoralen synthase (NADPH) activity"/>
    <property type="evidence" value="ECO:0007669"/>
    <property type="project" value="UniProtKB-EC"/>
</dbReference>
<dbReference type="GO" id="GO:0020037">
    <property type="term" value="F:heme binding"/>
    <property type="evidence" value="ECO:0007669"/>
    <property type="project" value="InterPro"/>
</dbReference>
<dbReference type="GO" id="GO:0051762">
    <property type="term" value="P:sesquiterpene biosynthetic process"/>
    <property type="evidence" value="ECO:0007669"/>
    <property type="project" value="UniProtKB-ARBA"/>
</dbReference>
<protein>
    <submittedName>
        <fullName evidence="9">Psoralen synthase</fullName>
        <ecNumber evidence="9">1.14.14.141</ecNumber>
    </submittedName>
    <submittedName>
        <fullName evidence="10">Putative cytochrome P450</fullName>
    </submittedName>
</protein>
<dbReference type="OMA" id="RIIFARL"/>
<evidence type="ECO:0000256" key="2">
    <source>
        <dbReference type="ARBA" id="ARBA00022617"/>
    </source>
</evidence>
<evidence type="ECO:0000256" key="1">
    <source>
        <dbReference type="ARBA" id="ARBA00010617"/>
    </source>
</evidence>
<evidence type="ECO:0000256" key="3">
    <source>
        <dbReference type="ARBA" id="ARBA00022723"/>
    </source>
</evidence>
<keyword evidence="5 7" id="KW-0408">Iron</keyword>
<evidence type="ECO:0000256" key="7">
    <source>
        <dbReference type="PIRSR" id="PIRSR602401-1"/>
    </source>
</evidence>
<dbReference type="Gramene" id="mRNA:HanXRQr2_Chr04g0149391">
    <property type="protein sequence ID" value="CDS:HanXRQr2_Chr04g0149391.1"/>
    <property type="gene ID" value="HanXRQr2_Chr04g0149391"/>
</dbReference>
<keyword evidence="4 8" id="KW-0560">Oxidoreductase</keyword>
<keyword evidence="3 7" id="KW-0479">Metal-binding</keyword>
<dbReference type="OrthoDB" id="1055148at2759"/>
<dbReference type="PANTHER" id="PTHR47955:SF15">
    <property type="entry name" value="CYTOCHROME P450 71A2-LIKE"/>
    <property type="match status" value="1"/>
</dbReference>
<evidence type="ECO:0000313" key="10">
    <source>
        <dbReference type="EMBL" id="OTG27440.1"/>
    </source>
</evidence>
<evidence type="ECO:0000313" key="11">
    <source>
        <dbReference type="Proteomes" id="UP000215914"/>
    </source>
</evidence>
<dbReference type="PROSITE" id="PS00086">
    <property type="entry name" value="CYTOCHROME_P450"/>
    <property type="match status" value="1"/>
</dbReference>
<name>A0A251UVN1_HELAN</name>
<organism evidence="10 11">
    <name type="scientific">Helianthus annuus</name>
    <name type="common">Common sunflower</name>
    <dbReference type="NCBI Taxonomy" id="4232"/>
    <lineage>
        <taxon>Eukaryota</taxon>
        <taxon>Viridiplantae</taxon>
        <taxon>Streptophyta</taxon>
        <taxon>Embryophyta</taxon>
        <taxon>Tracheophyta</taxon>
        <taxon>Spermatophyta</taxon>
        <taxon>Magnoliopsida</taxon>
        <taxon>eudicotyledons</taxon>
        <taxon>Gunneridae</taxon>
        <taxon>Pentapetalae</taxon>
        <taxon>asterids</taxon>
        <taxon>campanulids</taxon>
        <taxon>Asterales</taxon>
        <taxon>Asteraceae</taxon>
        <taxon>Asteroideae</taxon>
        <taxon>Heliantheae alliance</taxon>
        <taxon>Heliantheae</taxon>
        <taxon>Helianthus</taxon>
    </lineage>
</organism>
<reference evidence="9 11" key="1">
    <citation type="journal article" date="2017" name="Nature">
        <title>The sunflower genome provides insights into oil metabolism, flowering and Asterid evolution.</title>
        <authorList>
            <person name="Badouin H."/>
            <person name="Gouzy J."/>
            <person name="Grassa C.J."/>
            <person name="Murat F."/>
            <person name="Staton S.E."/>
            <person name="Cottret L."/>
            <person name="Lelandais-Briere C."/>
            <person name="Owens G.L."/>
            <person name="Carrere S."/>
            <person name="Mayjonade B."/>
            <person name="Legrand L."/>
            <person name="Gill N."/>
            <person name="Kane N.C."/>
            <person name="Bowers J.E."/>
            <person name="Hubner S."/>
            <person name="Bellec A."/>
            <person name="Berard A."/>
            <person name="Berges H."/>
            <person name="Blanchet N."/>
            <person name="Boniface M.C."/>
            <person name="Brunel D."/>
            <person name="Catrice O."/>
            <person name="Chaidir N."/>
            <person name="Claudel C."/>
            <person name="Donnadieu C."/>
            <person name="Faraut T."/>
            <person name="Fievet G."/>
            <person name="Helmstetter N."/>
            <person name="King M."/>
            <person name="Knapp S.J."/>
            <person name="Lai Z."/>
            <person name="Le Paslier M.C."/>
            <person name="Lippi Y."/>
            <person name="Lorenzon L."/>
            <person name="Mandel J.R."/>
            <person name="Marage G."/>
            <person name="Marchand G."/>
            <person name="Marquand E."/>
            <person name="Bret-Mestries E."/>
            <person name="Morien E."/>
            <person name="Nambeesan S."/>
            <person name="Nguyen T."/>
            <person name="Pegot-Espagnet P."/>
            <person name="Pouilly N."/>
            <person name="Raftis F."/>
            <person name="Sallet E."/>
            <person name="Schiex T."/>
            <person name="Thomas J."/>
            <person name="Vandecasteele C."/>
            <person name="Vares D."/>
            <person name="Vear F."/>
            <person name="Vautrin S."/>
            <person name="Crespi M."/>
            <person name="Mangin B."/>
            <person name="Burke J.M."/>
            <person name="Salse J."/>
            <person name="Munos S."/>
            <person name="Vincourt P."/>
            <person name="Rieseberg L.H."/>
            <person name="Langlade N.B."/>
        </authorList>
    </citation>
    <scope>NUCLEOTIDE SEQUENCE [LARGE SCALE GENOMIC DNA]</scope>
    <source>
        <strain evidence="11">cv. SF193</strain>
        <tissue evidence="9">Leaves</tissue>
    </source>
</reference>
<dbReference type="InterPro" id="IPR036396">
    <property type="entry name" value="Cyt_P450_sf"/>
</dbReference>
<accession>A0A251UVN1</accession>